<keyword evidence="4 6" id="KW-0472">Membrane</keyword>
<dbReference type="Proteomes" id="UP000887572">
    <property type="component" value="Unplaced"/>
</dbReference>
<proteinExistence type="predicted"/>
<organism evidence="8 9">
    <name type="scientific">Globodera rostochiensis</name>
    <name type="common">Golden nematode worm</name>
    <name type="synonym">Heterodera rostochiensis</name>
    <dbReference type="NCBI Taxonomy" id="31243"/>
    <lineage>
        <taxon>Eukaryota</taxon>
        <taxon>Metazoa</taxon>
        <taxon>Ecdysozoa</taxon>
        <taxon>Nematoda</taxon>
        <taxon>Chromadorea</taxon>
        <taxon>Rhabditida</taxon>
        <taxon>Tylenchina</taxon>
        <taxon>Tylenchomorpha</taxon>
        <taxon>Tylenchoidea</taxon>
        <taxon>Heteroderidae</taxon>
        <taxon>Heteroderinae</taxon>
        <taxon>Globodera</taxon>
    </lineage>
</organism>
<evidence type="ECO:0000256" key="6">
    <source>
        <dbReference type="SAM" id="Phobius"/>
    </source>
</evidence>
<dbReference type="Pfam" id="PF00916">
    <property type="entry name" value="Sulfate_transp"/>
    <property type="match status" value="1"/>
</dbReference>
<feature type="transmembrane region" description="Helical" evidence="6">
    <location>
        <begin position="46"/>
        <end position="65"/>
    </location>
</feature>
<dbReference type="GO" id="GO:0055085">
    <property type="term" value="P:transmembrane transport"/>
    <property type="evidence" value="ECO:0007669"/>
    <property type="project" value="InterPro"/>
</dbReference>
<comment type="subcellular location">
    <subcellularLocation>
        <location evidence="1">Membrane</location>
        <topology evidence="1">Multi-pass membrane protein</topology>
    </subcellularLocation>
</comment>
<feature type="transmembrane region" description="Helical" evidence="6">
    <location>
        <begin position="130"/>
        <end position="147"/>
    </location>
</feature>
<evidence type="ECO:0000256" key="3">
    <source>
        <dbReference type="ARBA" id="ARBA00022989"/>
    </source>
</evidence>
<reference evidence="9" key="1">
    <citation type="submission" date="2022-11" db="UniProtKB">
        <authorList>
            <consortium name="WormBaseParasite"/>
        </authorList>
    </citation>
    <scope>IDENTIFICATION</scope>
</reference>
<dbReference type="PANTHER" id="PTHR11814">
    <property type="entry name" value="SULFATE TRANSPORTER"/>
    <property type="match status" value="1"/>
</dbReference>
<feature type="transmembrane region" description="Helical" evidence="6">
    <location>
        <begin position="95"/>
        <end position="118"/>
    </location>
</feature>
<keyword evidence="8" id="KW-1185">Reference proteome</keyword>
<evidence type="ECO:0000256" key="1">
    <source>
        <dbReference type="ARBA" id="ARBA00004141"/>
    </source>
</evidence>
<feature type="transmembrane region" description="Helical" evidence="6">
    <location>
        <begin position="167"/>
        <end position="184"/>
    </location>
</feature>
<dbReference type="WBParaSite" id="Gr19_v10_g4831.t1">
    <property type="protein sequence ID" value="Gr19_v10_g4831.t1"/>
    <property type="gene ID" value="Gr19_v10_g4831"/>
</dbReference>
<accession>A0A914HWM7</accession>
<evidence type="ECO:0000313" key="9">
    <source>
        <dbReference type="WBParaSite" id="Gr19_v10_g4831.t1"/>
    </source>
</evidence>
<evidence type="ECO:0000256" key="4">
    <source>
        <dbReference type="ARBA" id="ARBA00023136"/>
    </source>
</evidence>
<name>A0A914HWM7_GLORO</name>
<feature type="transmembrane region" description="Helical" evidence="6">
    <location>
        <begin position="15"/>
        <end position="34"/>
    </location>
</feature>
<feature type="domain" description="SLC26A/SulP transporter" evidence="7">
    <location>
        <begin position="3"/>
        <end position="231"/>
    </location>
</feature>
<feature type="region of interest" description="Disordered" evidence="5">
    <location>
        <begin position="268"/>
        <end position="292"/>
    </location>
</feature>
<evidence type="ECO:0000256" key="2">
    <source>
        <dbReference type="ARBA" id="ARBA00022692"/>
    </source>
</evidence>
<dbReference type="InterPro" id="IPR001902">
    <property type="entry name" value="SLC26A/SulP_fam"/>
</dbReference>
<dbReference type="AlphaFoldDB" id="A0A914HWM7"/>
<evidence type="ECO:0000256" key="5">
    <source>
        <dbReference type="SAM" id="MobiDB-lite"/>
    </source>
</evidence>
<dbReference type="GO" id="GO:0016020">
    <property type="term" value="C:membrane"/>
    <property type="evidence" value="ECO:0007669"/>
    <property type="project" value="UniProtKB-SubCell"/>
</dbReference>
<keyword evidence="2 6" id="KW-0812">Transmembrane</keyword>
<protein>
    <submittedName>
        <fullName evidence="9">SLC26A/SulP transporter domain-containing protein</fullName>
    </submittedName>
</protein>
<dbReference type="InterPro" id="IPR011547">
    <property type="entry name" value="SLC26A/SulP_dom"/>
</dbReference>
<feature type="transmembrane region" description="Helical" evidence="6">
    <location>
        <begin position="191"/>
        <end position="208"/>
    </location>
</feature>
<keyword evidence="3 6" id="KW-1133">Transmembrane helix</keyword>
<sequence>MWHDLALASSRANPLTLAISAFGLTFLSLGRLFVSPWFSKRFRIPFPLELFLVILGIIFSSLFHFKESHGVQIVDHVPEGIPLPSVPRFELLIHIWPSVVSVATICYIFVFSLGRIFAKKHNYAVNANQELYALGLCSLLSSFFPVYPSGASLSRSSLCEMTGAKTQLHALFSSALLLIVILWIGSLLEPLPMAILACIVAVSLRPLFMQFGELPKLWRTNVYDFYVWLVAFFSTAFLNITFGLAVSLLFSLFMFGLRKLNGIVGKRQNASPVSRHGSRSPKLPQIITLPQN</sequence>
<feature type="transmembrane region" description="Helical" evidence="6">
    <location>
        <begin position="228"/>
        <end position="257"/>
    </location>
</feature>
<evidence type="ECO:0000259" key="7">
    <source>
        <dbReference type="Pfam" id="PF00916"/>
    </source>
</evidence>
<evidence type="ECO:0000313" key="8">
    <source>
        <dbReference type="Proteomes" id="UP000887572"/>
    </source>
</evidence>